<gene>
    <name evidence="2" type="ORF">AK812_SmicGene35751</name>
</gene>
<proteinExistence type="predicted"/>
<dbReference type="OMA" id="MWVELSP"/>
<dbReference type="Proteomes" id="UP000186817">
    <property type="component" value="Unassembled WGS sequence"/>
</dbReference>
<evidence type="ECO:0000256" key="1">
    <source>
        <dbReference type="SAM" id="MobiDB-lite"/>
    </source>
</evidence>
<dbReference type="OrthoDB" id="436629at2759"/>
<accession>A0A1Q9CKP0</accession>
<protein>
    <submittedName>
        <fullName evidence="2">Uncharacterized protein</fullName>
    </submittedName>
</protein>
<evidence type="ECO:0000313" key="3">
    <source>
        <dbReference type="Proteomes" id="UP000186817"/>
    </source>
</evidence>
<evidence type="ECO:0000313" key="2">
    <source>
        <dbReference type="EMBL" id="OLP83491.1"/>
    </source>
</evidence>
<feature type="region of interest" description="Disordered" evidence="1">
    <location>
        <begin position="192"/>
        <end position="240"/>
    </location>
</feature>
<organism evidence="2 3">
    <name type="scientific">Symbiodinium microadriaticum</name>
    <name type="common">Dinoflagellate</name>
    <name type="synonym">Zooxanthella microadriatica</name>
    <dbReference type="NCBI Taxonomy" id="2951"/>
    <lineage>
        <taxon>Eukaryota</taxon>
        <taxon>Sar</taxon>
        <taxon>Alveolata</taxon>
        <taxon>Dinophyceae</taxon>
        <taxon>Suessiales</taxon>
        <taxon>Symbiodiniaceae</taxon>
        <taxon>Symbiodinium</taxon>
    </lineage>
</organism>
<comment type="caution">
    <text evidence="2">The sequence shown here is derived from an EMBL/GenBank/DDBJ whole genome shotgun (WGS) entry which is preliminary data.</text>
</comment>
<reference evidence="2 3" key="1">
    <citation type="submission" date="2016-02" db="EMBL/GenBank/DDBJ databases">
        <title>Genome analysis of coral dinoflagellate symbionts highlights evolutionary adaptations to a symbiotic lifestyle.</title>
        <authorList>
            <person name="Aranda M."/>
            <person name="Li Y."/>
            <person name="Liew Y.J."/>
            <person name="Baumgarten S."/>
            <person name="Simakov O."/>
            <person name="Wilson M."/>
            <person name="Piel J."/>
            <person name="Ashoor H."/>
            <person name="Bougouffa S."/>
            <person name="Bajic V.B."/>
            <person name="Ryu T."/>
            <person name="Ravasi T."/>
            <person name="Bayer T."/>
            <person name="Micklem G."/>
            <person name="Kim H."/>
            <person name="Bhak J."/>
            <person name="Lajeunesse T.C."/>
            <person name="Voolstra C.R."/>
        </authorList>
    </citation>
    <scope>NUCLEOTIDE SEQUENCE [LARGE SCALE GENOMIC DNA]</scope>
    <source>
        <strain evidence="2 3">CCMP2467</strain>
    </source>
</reference>
<feature type="compositionally biased region" description="Acidic residues" evidence="1">
    <location>
        <begin position="225"/>
        <end position="240"/>
    </location>
</feature>
<dbReference type="EMBL" id="LSRX01001113">
    <property type="protein sequence ID" value="OLP83491.1"/>
    <property type="molecule type" value="Genomic_DNA"/>
</dbReference>
<dbReference type="AlphaFoldDB" id="A0A1Q9CKP0"/>
<keyword evidence="3" id="KW-1185">Reference proteome</keyword>
<sequence length="240" mass="26775">MDDGEQLAADAEDPEAADEAVMDAPIQIFKATCIKGPNLKQPWLPDVQSVSGVDYIKLGKWDRDLTLFATGIPLNFAATKKRPSHNINVTWFEDMKKARQEACDSAVKKVIVEAAEAEGKPVPKRIRPARDDDQFLIGKTVMLDCPEVRNKEVLEPARQINFLWGTKSDLFMELTEANLSYVRHAIKESEPYVQQPKKGNFGSPKRMRKRGRKPKGDAEAPDLALDGEDDEPEGAAVEDE</sequence>
<name>A0A1Q9CKP0_SYMMI</name>